<sequence length="509" mass="55404">MKKCFHSCQTIYLSPKGCDNNSGDDPKCPKRSFDAALKAVQHCRSAEIKMKRGTYKWSKLKIRGPSKLRVSGKLKLVAKKLKVTHVDIGVSKAIIKVCDSSGIKIGDIVSLVKNVEGLLGEPVVSIDGNSLTIVFPKNFKAAIFDCGINVLRPASILKLPSKPTEITSCQTSVDWIGVRLEGFLESEDFETGSVMKLRSCDWSFTRSSITKFIISLSNSSFIVTSCVLRDINLPGNPFETGSRTNLQFSLILDFFVINAGLGTVSLTVCTFIPDFTAELQIQFISLFLGSLVLSELCNAPGIGLLNCKFFTFNISLFKSNQLLLENCNWTHEGLLEIVGADIPIIALTTKIQLDGSEWLLKGVRRGLFLAGSKMIGIESAPSSPSTIVVTSTEESLIVCDCSQICGNITFGSSLDQLKPSFELRNNSHVSLPEGSVDGFKPKVGLPLLFTNLGPKDYPIPGKFMEDRINQAEGTGVGDLSSFTISKAVPVLALKRPRLSVFGRRAAKKE</sequence>
<name>A0A481Z568_9VIRU</name>
<accession>A0A481Z568</accession>
<evidence type="ECO:0000313" key="1">
    <source>
        <dbReference type="EMBL" id="QBK91024.1"/>
    </source>
</evidence>
<reference evidence="1" key="1">
    <citation type="journal article" date="2019" name="MBio">
        <title>Virus Genomes from Deep Sea Sediments Expand the Ocean Megavirome and Support Independent Origins of Viral Gigantism.</title>
        <authorList>
            <person name="Backstrom D."/>
            <person name="Yutin N."/>
            <person name="Jorgensen S.L."/>
            <person name="Dharamshi J."/>
            <person name="Homa F."/>
            <person name="Zaremba-Niedwiedzka K."/>
            <person name="Spang A."/>
            <person name="Wolf Y.I."/>
            <person name="Koonin E.V."/>
            <person name="Ettema T.J."/>
        </authorList>
    </citation>
    <scope>NUCLEOTIDE SEQUENCE</scope>
</reference>
<dbReference type="EMBL" id="MK500508">
    <property type="protein sequence ID" value="QBK91024.1"/>
    <property type="molecule type" value="Genomic_DNA"/>
</dbReference>
<gene>
    <name evidence="1" type="ORF">LCPAC201_03250</name>
</gene>
<proteinExistence type="predicted"/>
<organism evidence="1">
    <name type="scientific">Pithovirus LCPAC201</name>
    <dbReference type="NCBI Taxonomy" id="2506591"/>
    <lineage>
        <taxon>Viruses</taxon>
        <taxon>Pithoviruses</taxon>
    </lineage>
</organism>
<protein>
    <submittedName>
        <fullName evidence="1">Uncharacterized protein</fullName>
    </submittedName>
</protein>